<dbReference type="Proteomes" id="UP000183832">
    <property type="component" value="Unassembled WGS sequence"/>
</dbReference>
<keyword evidence="13" id="KW-1185">Reference proteome</keyword>
<dbReference type="GO" id="GO:0003677">
    <property type="term" value="F:DNA binding"/>
    <property type="evidence" value="ECO:0007669"/>
    <property type="project" value="UniProtKB-KW"/>
</dbReference>
<feature type="transmembrane region" description="Helical" evidence="9">
    <location>
        <begin position="98"/>
        <end position="119"/>
    </location>
</feature>
<evidence type="ECO:0000259" key="11">
    <source>
        <dbReference type="SMART" id="SM00829"/>
    </source>
</evidence>
<dbReference type="Gene3D" id="3.40.50.300">
    <property type="entry name" value="P-loop containing nucleotide triphosphate hydrolases"/>
    <property type="match status" value="1"/>
</dbReference>
<keyword evidence="9" id="KW-0472">Membrane</keyword>
<dbReference type="SUPFAM" id="SSF51735">
    <property type="entry name" value="NAD(P)-binding Rossmann-fold domains"/>
    <property type="match status" value="1"/>
</dbReference>
<keyword evidence="9" id="KW-1133">Transmembrane helix</keyword>
<dbReference type="SUPFAM" id="SSF50129">
    <property type="entry name" value="GroES-like"/>
    <property type="match status" value="1"/>
</dbReference>
<dbReference type="InterPro" id="IPR027417">
    <property type="entry name" value="P-loop_NTPase"/>
</dbReference>
<keyword evidence="6" id="KW-0539">Nucleus</keyword>
<dbReference type="SMART" id="SM00382">
    <property type="entry name" value="AAA"/>
    <property type="match status" value="1"/>
</dbReference>
<dbReference type="InterPro" id="IPR053016">
    <property type="entry name" value="CTF18-RFC_complex"/>
</dbReference>
<keyword evidence="5" id="KW-0238">DNA-binding</keyword>
<dbReference type="Gene3D" id="3.40.50.720">
    <property type="entry name" value="NAD(P)-binding Rossmann-like Domain"/>
    <property type="match status" value="1"/>
</dbReference>
<proteinExistence type="inferred from homology"/>
<keyword evidence="7" id="KW-0131">Cell cycle</keyword>
<dbReference type="InterPro" id="IPR011032">
    <property type="entry name" value="GroES-like_sf"/>
</dbReference>
<keyword evidence="4" id="KW-0067">ATP-binding</keyword>
<dbReference type="GO" id="GO:0005634">
    <property type="term" value="C:nucleus"/>
    <property type="evidence" value="ECO:0007669"/>
    <property type="project" value="UniProtKB-SubCell"/>
</dbReference>
<dbReference type="InterPro" id="IPR020843">
    <property type="entry name" value="ER"/>
</dbReference>
<dbReference type="OrthoDB" id="2195431at2759"/>
<dbReference type="InterPro" id="IPR003959">
    <property type="entry name" value="ATPase_AAA_core"/>
</dbReference>
<dbReference type="GO" id="GO:0005524">
    <property type="term" value="F:ATP binding"/>
    <property type="evidence" value="ECO:0007669"/>
    <property type="project" value="UniProtKB-KW"/>
</dbReference>
<dbReference type="InterPro" id="IPR036291">
    <property type="entry name" value="NAD(P)-bd_dom_sf"/>
</dbReference>
<evidence type="ECO:0000313" key="12">
    <source>
        <dbReference type="EMBL" id="CRL05020.1"/>
    </source>
</evidence>
<evidence type="ECO:0000256" key="7">
    <source>
        <dbReference type="ARBA" id="ARBA00023306"/>
    </source>
</evidence>
<protein>
    <submittedName>
        <fullName evidence="12">CLUMA_CG018188, isoform A</fullName>
    </submittedName>
</protein>
<dbReference type="EMBL" id="CVRI01000064">
    <property type="protein sequence ID" value="CRL05020.1"/>
    <property type="molecule type" value="Genomic_DNA"/>
</dbReference>
<reference evidence="12 13" key="1">
    <citation type="submission" date="2015-04" db="EMBL/GenBank/DDBJ databases">
        <authorList>
            <person name="Syromyatnikov M.Y."/>
            <person name="Popov V.N."/>
        </authorList>
    </citation>
    <scope>NUCLEOTIDE SEQUENCE [LARGE SCALE GENOMIC DNA]</scope>
</reference>
<evidence type="ECO:0000256" key="3">
    <source>
        <dbReference type="ARBA" id="ARBA00022741"/>
    </source>
</evidence>
<keyword evidence="9" id="KW-0812">Transmembrane</keyword>
<evidence type="ECO:0000313" key="13">
    <source>
        <dbReference type="Proteomes" id="UP000183832"/>
    </source>
</evidence>
<evidence type="ECO:0000256" key="4">
    <source>
        <dbReference type="ARBA" id="ARBA00022840"/>
    </source>
</evidence>
<keyword evidence="3" id="KW-0547">Nucleotide-binding</keyword>
<dbReference type="InterPro" id="IPR047854">
    <property type="entry name" value="RFC_lid"/>
</dbReference>
<dbReference type="PANTHER" id="PTHR46765:SF1">
    <property type="entry name" value="P-LOOP CONTAINING NUCLEOSIDE TRIPHOSPHATE HYDROLASES SUPERFAMILY PROTEIN"/>
    <property type="match status" value="1"/>
</dbReference>
<dbReference type="InterPro" id="IPR013154">
    <property type="entry name" value="ADH-like_N"/>
</dbReference>
<evidence type="ECO:0000256" key="5">
    <source>
        <dbReference type="ARBA" id="ARBA00023125"/>
    </source>
</evidence>
<dbReference type="STRING" id="568069.A0A1J1IZN7"/>
<dbReference type="CDD" id="cd00009">
    <property type="entry name" value="AAA"/>
    <property type="match status" value="1"/>
</dbReference>
<gene>
    <name evidence="12" type="ORF">CLUMA_CG018188</name>
</gene>
<accession>A0A1J1IZN7</accession>
<dbReference type="SMART" id="SM00829">
    <property type="entry name" value="PKS_ER"/>
    <property type="match status" value="1"/>
</dbReference>
<evidence type="ECO:0000256" key="6">
    <source>
        <dbReference type="ARBA" id="ARBA00023242"/>
    </source>
</evidence>
<comment type="subcellular location">
    <subcellularLocation>
        <location evidence="1">Nucleus</location>
    </subcellularLocation>
</comment>
<feature type="domain" description="Enoyl reductase (ER)" evidence="11">
    <location>
        <begin position="138"/>
        <end position="480"/>
    </location>
</feature>
<evidence type="ECO:0000256" key="9">
    <source>
        <dbReference type="SAM" id="Phobius"/>
    </source>
</evidence>
<dbReference type="Pfam" id="PF08240">
    <property type="entry name" value="ADH_N"/>
    <property type="match status" value="1"/>
</dbReference>
<evidence type="ECO:0000259" key="10">
    <source>
        <dbReference type="SMART" id="SM00382"/>
    </source>
</evidence>
<evidence type="ECO:0000256" key="1">
    <source>
        <dbReference type="ARBA" id="ARBA00004123"/>
    </source>
</evidence>
<dbReference type="InterPro" id="IPR003593">
    <property type="entry name" value="AAA+_ATPase"/>
</dbReference>
<comment type="similarity">
    <text evidence="8">Belongs to the activator 1 small subunits family. CTF18 subfamily.</text>
</comment>
<dbReference type="Gene3D" id="3.90.180.10">
    <property type="entry name" value="Medium-chain alcohol dehydrogenases, catalytic domain"/>
    <property type="match status" value="1"/>
</dbReference>
<evidence type="ECO:0000256" key="8">
    <source>
        <dbReference type="ARBA" id="ARBA00043975"/>
    </source>
</evidence>
<dbReference type="Pfam" id="PF00004">
    <property type="entry name" value="AAA"/>
    <property type="match status" value="1"/>
</dbReference>
<name>A0A1J1IZN7_9DIPT</name>
<organism evidence="12 13">
    <name type="scientific">Clunio marinus</name>
    <dbReference type="NCBI Taxonomy" id="568069"/>
    <lineage>
        <taxon>Eukaryota</taxon>
        <taxon>Metazoa</taxon>
        <taxon>Ecdysozoa</taxon>
        <taxon>Arthropoda</taxon>
        <taxon>Hexapoda</taxon>
        <taxon>Insecta</taxon>
        <taxon>Pterygota</taxon>
        <taxon>Neoptera</taxon>
        <taxon>Endopterygota</taxon>
        <taxon>Diptera</taxon>
        <taxon>Nematocera</taxon>
        <taxon>Chironomoidea</taxon>
        <taxon>Chironomidae</taxon>
        <taxon>Clunio</taxon>
    </lineage>
</organism>
<dbReference type="GO" id="GO:0006260">
    <property type="term" value="P:DNA replication"/>
    <property type="evidence" value="ECO:0007669"/>
    <property type="project" value="UniProtKB-KW"/>
</dbReference>
<dbReference type="GO" id="GO:0016491">
    <property type="term" value="F:oxidoreductase activity"/>
    <property type="evidence" value="ECO:0007669"/>
    <property type="project" value="InterPro"/>
</dbReference>
<dbReference type="SUPFAM" id="SSF52540">
    <property type="entry name" value="P-loop containing nucleoside triphosphate hydrolases"/>
    <property type="match status" value="1"/>
</dbReference>
<dbReference type="PANTHER" id="PTHR46765">
    <property type="entry name" value="P-LOOP CONTAINING NUCLEOSIDE TRIPHOSPHATE HYDROLASES SUPERFAMILY PROTEIN"/>
    <property type="match status" value="1"/>
</dbReference>
<dbReference type="CDD" id="cd18140">
    <property type="entry name" value="HLD_clamp_RFC"/>
    <property type="match status" value="1"/>
</dbReference>
<evidence type="ECO:0000256" key="2">
    <source>
        <dbReference type="ARBA" id="ARBA00022705"/>
    </source>
</evidence>
<keyword evidence="2" id="KW-0235">DNA replication</keyword>
<feature type="domain" description="AAA+ ATPase" evidence="10">
    <location>
        <begin position="837"/>
        <end position="971"/>
    </location>
</feature>
<dbReference type="Gene3D" id="1.10.8.60">
    <property type="match status" value="1"/>
</dbReference>
<sequence>MENFCHFISDFQVHINMAQEQSMRVFRQASDDAREMAMRVIHDPGLNQNLNQIKGQAEAVFRTFLDVIGRIKDALRTQTMLDQLEQIFRDEISRNNTYFVLLGLGLGTAGGCVIGMWLARKNIANPIMNSVACVSYYGPDNVTLSKTNLPHLTSTSDILVRVRAVAISRLDVAISQGYGRTLRRILQNYHAGNPELPLVIGRSCSGVVENVGKDAKCGLEIGDEVWLASSSYEFGLASQLVVTNETRVSRKPVLIGFEGAASLPYDGCMAIHALKQAKLNENTSMGKKIFIQDGCSPVGCILMQLLKKWGGYIVVTCHQRSAPVVNALGERGADEIITFSNDSFEANFYEKNIEQSSFLNELLSRNDKYDVVFFTTHLNYNTDFITKFLSPNGIVIHATEKYLPSDNYNLIMRTLLKAYIVFKKIGCRLINVEPSWTDEPHLCHNNLELLASYVNDEMLNTVVDQVYNPQEAERAIAHVIKEDYELIYGEELEMLNEFDEETSIPVINDSNKKAGPIVSTQKTCASNKNATLLSSPALSQISTDGFCLTSSLQPRKQKFTSTPFLEKMKTLQTLEEDTENDPHNYEANQNKRKKRQRLEDLFGDIYDIDVDDVYAKKIKTEEERDLETIQRILEARQNFDKLVNPSKKPHFYRLEALHKFKSQNLSKTIPKFSFSTISNDEKRIYVRTHNEEFEEKMLSEIKLFDGGLKNLLGNERENIWQEANQIISKAYNENQDILEILPEIHRQNDSVDLLVDKYQPRKYVDLLSDEFTNRSLLQWLKLWDKIVYKRDVVKKTFKPGQLNSFNKKTGRFVQNGGWSRKQKATLNTELDANHVPVQKIALIVGKPGLGKTTLAHVIARHAGYDIREMNASDDCTVDNFRQALENGTQMTSVLNRDNRPNCIILDEIDGAPLPSIEFLIRFVSGQVVEKSKKGKNNKKFILKRPIICICNDMYGANMRNLRQIAFVLNINQIDSSRLADRLLHIARKEKVESDLTTMLALCEKTGSDIRSCISMIQFFSCSKKPLTLLDVTKSNIGEKDQHKSIFNIWSSIFQIQRNRKFIQTSNEQKQEMVGMSEISDRTRMDHVLKTVHSSSEYDRLIQGVHENFLTQKISDQTMSTVVEAHNWFCFNDHIQSKINNIQNYSIYSYLAYGFVGWHFLFATLTYPQIHFPHKSYEISQKKASTKMIFGTFKKGISSNLVGIGKGIEVMLDSISLLKIIISPEVRSVSMHLLSEKEKLDIKHTVEVIADLGLSFIQLQTADGAYTYRIDPDIEYLGETFSEKQFGKMSYWSKQAIAREVEIEKMRRAKPKVKKVQAEVSLEGTSDKISETPKTLPNHLQRLIPKDIKVAKPIKTVSKDFFGRITSKPSIAAQECDENSPDVFIKSPIWYKFKEGFNNAVRTDLTISDLL</sequence>
<dbReference type="GO" id="GO:0016887">
    <property type="term" value="F:ATP hydrolysis activity"/>
    <property type="evidence" value="ECO:0007669"/>
    <property type="project" value="InterPro"/>
</dbReference>